<organism evidence="11 12">
    <name type="scientific">Gonapodya prolifera (strain JEL478)</name>
    <name type="common">Monoblepharis prolifera</name>
    <dbReference type="NCBI Taxonomy" id="1344416"/>
    <lineage>
        <taxon>Eukaryota</taxon>
        <taxon>Fungi</taxon>
        <taxon>Fungi incertae sedis</taxon>
        <taxon>Chytridiomycota</taxon>
        <taxon>Chytridiomycota incertae sedis</taxon>
        <taxon>Monoblepharidomycetes</taxon>
        <taxon>Monoblepharidales</taxon>
        <taxon>Gonapodyaceae</taxon>
        <taxon>Gonapodya</taxon>
    </lineage>
</organism>
<dbReference type="EMBL" id="KQ965736">
    <property type="protein sequence ID" value="KXS20263.1"/>
    <property type="molecule type" value="Genomic_DNA"/>
</dbReference>
<feature type="domain" description="6-phosphogluconate dehydrogenase NADP-binding" evidence="9">
    <location>
        <begin position="18"/>
        <end position="161"/>
    </location>
</feature>
<evidence type="ECO:0000313" key="11">
    <source>
        <dbReference type="EMBL" id="KXS20263.1"/>
    </source>
</evidence>
<evidence type="ECO:0000256" key="5">
    <source>
        <dbReference type="ARBA" id="ARBA00023002"/>
    </source>
</evidence>
<comment type="catalytic activity">
    <reaction evidence="7">
        <text>3-hydroxy-2-methylpropanoate + NAD(+) = 2-methyl-3-oxopropanoate + NADH + H(+)</text>
        <dbReference type="Rhea" id="RHEA:17681"/>
        <dbReference type="ChEBI" id="CHEBI:11805"/>
        <dbReference type="ChEBI" id="CHEBI:15378"/>
        <dbReference type="ChEBI" id="CHEBI:57540"/>
        <dbReference type="ChEBI" id="CHEBI:57700"/>
        <dbReference type="ChEBI" id="CHEBI:57945"/>
        <dbReference type="EC" id="1.1.1.31"/>
    </reaction>
</comment>
<dbReference type="Gene3D" id="1.10.1040.10">
    <property type="entry name" value="N-(1-d-carboxylethyl)-l-norvaline Dehydrogenase, domain 2"/>
    <property type="match status" value="1"/>
</dbReference>
<protein>
    <recommendedName>
        <fullName evidence="3">3-hydroxyisobutyrate dehydrogenase</fullName>
        <ecNumber evidence="3">1.1.1.31</ecNumber>
    </recommendedName>
</protein>
<proteinExistence type="inferred from homology"/>
<dbReference type="PROSITE" id="PS00895">
    <property type="entry name" value="3_HYDROXYISOBUT_DH"/>
    <property type="match status" value="1"/>
</dbReference>
<dbReference type="PANTHER" id="PTHR22981">
    <property type="entry name" value="3-HYDROXYISOBUTYRATE DEHYDROGENASE-RELATED"/>
    <property type="match status" value="1"/>
</dbReference>
<comment type="pathway">
    <text evidence="1">Amino-acid degradation; L-valine degradation.</text>
</comment>
<keyword evidence="6" id="KW-0520">NAD</keyword>
<dbReference type="InterPro" id="IPR013328">
    <property type="entry name" value="6PGD_dom2"/>
</dbReference>
<dbReference type="Pfam" id="PF03446">
    <property type="entry name" value="NAD_binding_2"/>
    <property type="match status" value="1"/>
</dbReference>
<evidence type="ECO:0000256" key="8">
    <source>
        <dbReference type="PIRSR" id="PIRSR000103-1"/>
    </source>
</evidence>
<dbReference type="PANTHER" id="PTHR22981:SF7">
    <property type="entry name" value="3-HYDROXYISOBUTYRATE DEHYDROGENASE, MITOCHONDRIAL"/>
    <property type="match status" value="1"/>
</dbReference>
<dbReference type="GO" id="GO:0050661">
    <property type="term" value="F:NADP binding"/>
    <property type="evidence" value="ECO:0007669"/>
    <property type="project" value="InterPro"/>
</dbReference>
<evidence type="ECO:0000256" key="3">
    <source>
        <dbReference type="ARBA" id="ARBA00012991"/>
    </source>
</evidence>
<feature type="active site" evidence="8">
    <location>
        <position position="205"/>
    </location>
</feature>
<dbReference type="GO" id="GO:0051287">
    <property type="term" value="F:NAD binding"/>
    <property type="evidence" value="ECO:0007669"/>
    <property type="project" value="InterPro"/>
</dbReference>
<accession>A0A139AUL1</accession>
<dbReference type="GO" id="GO:0005739">
    <property type="term" value="C:mitochondrion"/>
    <property type="evidence" value="ECO:0007669"/>
    <property type="project" value="TreeGrafter"/>
</dbReference>
<evidence type="ECO:0000256" key="4">
    <source>
        <dbReference type="ARBA" id="ARBA00022456"/>
    </source>
</evidence>
<dbReference type="Pfam" id="PF14833">
    <property type="entry name" value="NAD_binding_11"/>
    <property type="match status" value="1"/>
</dbReference>
<keyword evidence="4" id="KW-0101">Branched-chain amino acid catabolism</keyword>
<dbReference type="EC" id="1.1.1.31" evidence="3"/>
<reference evidence="11 12" key="1">
    <citation type="journal article" date="2015" name="Genome Biol. Evol.">
        <title>Phylogenomic analyses indicate that early fungi evolved digesting cell walls of algal ancestors of land plants.</title>
        <authorList>
            <person name="Chang Y."/>
            <person name="Wang S."/>
            <person name="Sekimoto S."/>
            <person name="Aerts A.L."/>
            <person name="Choi C."/>
            <person name="Clum A."/>
            <person name="LaButti K.M."/>
            <person name="Lindquist E.A."/>
            <person name="Yee Ngan C."/>
            <person name="Ohm R.A."/>
            <person name="Salamov A.A."/>
            <person name="Grigoriev I.V."/>
            <person name="Spatafora J.W."/>
            <person name="Berbee M.L."/>
        </authorList>
    </citation>
    <scope>NUCLEOTIDE SEQUENCE [LARGE SCALE GENOMIC DNA]</scope>
    <source>
        <strain evidence="11 12">JEL478</strain>
    </source>
</reference>
<evidence type="ECO:0000256" key="1">
    <source>
        <dbReference type="ARBA" id="ARBA00005109"/>
    </source>
</evidence>
<dbReference type="InterPro" id="IPR002204">
    <property type="entry name" value="3-OH-isobutyrate_DH-rel_CS"/>
</dbReference>
<evidence type="ECO:0000256" key="6">
    <source>
        <dbReference type="ARBA" id="ARBA00023027"/>
    </source>
</evidence>
<evidence type="ECO:0000313" key="12">
    <source>
        <dbReference type="Proteomes" id="UP000070544"/>
    </source>
</evidence>
<dbReference type="Gene3D" id="3.40.50.720">
    <property type="entry name" value="NAD(P)-binding Rossmann-like Domain"/>
    <property type="match status" value="1"/>
</dbReference>
<evidence type="ECO:0000256" key="2">
    <source>
        <dbReference type="ARBA" id="ARBA00006013"/>
    </source>
</evidence>
<gene>
    <name evidence="11" type="ORF">M427DRAFT_66779</name>
</gene>
<evidence type="ECO:0000259" key="10">
    <source>
        <dbReference type="Pfam" id="PF14833"/>
    </source>
</evidence>
<dbReference type="GO" id="GO:0008442">
    <property type="term" value="F:3-hydroxyisobutyrate dehydrogenase activity"/>
    <property type="evidence" value="ECO:0007669"/>
    <property type="project" value="UniProtKB-EC"/>
</dbReference>
<keyword evidence="12" id="KW-1185">Reference proteome</keyword>
<evidence type="ECO:0000256" key="7">
    <source>
        <dbReference type="ARBA" id="ARBA00049197"/>
    </source>
</evidence>
<sequence length="342" mass="35904">MTVTSTFSVPSSPPTCYGFIGLGSMGFGMASNLFRALPADVKLVAFDAFPSSLERFVNQFPDAGNRLIKASSAHEVAAQAAVVFTVLPGPKESRAVWNEVVTAVKAGTVLVECATVGPELVREMTLLVNEKGGAVVDAPISGGVAGANNGTLTFMVGPGDAQPDPSGSRSLDATTPLMEYIGTALKAMGKNIFLCGPPGTGQVAKLCNNLLSYEAMVGLSESLRIAEANGVSPKLATEIFGRSTGRSWVLEGYHPVPGIVPGLPASRNYEMPGFPVLGGIKDLQCAMALANSSGMRTRMGETALQTFEEMAKDEKYARKDFSSVWEWLGHSENNNAGSSSRE</sequence>
<dbReference type="InterPro" id="IPR015815">
    <property type="entry name" value="HIBADH-related"/>
</dbReference>
<evidence type="ECO:0000259" key="9">
    <source>
        <dbReference type="Pfam" id="PF03446"/>
    </source>
</evidence>
<dbReference type="PIRSF" id="PIRSF000103">
    <property type="entry name" value="HIBADH"/>
    <property type="match status" value="1"/>
</dbReference>
<dbReference type="Proteomes" id="UP000070544">
    <property type="component" value="Unassembled WGS sequence"/>
</dbReference>
<dbReference type="GO" id="GO:0006574">
    <property type="term" value="P:L-valine catabolic process"/>
    <property type="evidence" value="ECO:0007669"/>
    <property type="project" value="TreeGrafter"/>
</dbReference>
<dbReference type="InterPro" id="IPR008927">
    <property type="entry name" value="6-PGluconate_DH-like_C_sf"/>
</dbReference>
<dbReference type="AlphaFoldDB" id="A0A139AUL1"/>
<comment type="similarity">
    <text evidence="2">Belongs to the HIBADH-related family. 3-hydroxyisobutyrate dehydrogenase subfamily.</text>
</comment>
<name>A0A139AUL1_GONPJ</name>
<dbReference type="InterPro" id="IPR006115">
    <property type="entry name" value="6PGDH_NADP-bd"/>
</dbReference>
<dbReference type="InterPro" id="IPR029154">
    <property type="entry name" value="HIBADH-like_NADP-bd"/>
</dbReference>
<dbReference type="SUPFAM" id="SSF51735">
    <property type="entry name" value="NAD(P)-binding Rossmann-fold domains"/>
    <property type="match status" value="1"/>
</dbReference>
<keyword evidence="5" id="KW-0560">Oxidoreductase</keyword>
<dbReference type="InterPro" id="IPR036291">
    <property type="entry name" value="NAD(P)-bd_dom_sf"/>
</dbReference>
<feature type="domain" description="3-hydroxyisobutyrate dehydrogenase-like NAD-binding" evidence="10">
    <location>
        <begin position="199"/>
        <end position="326"/>
    </location>
</feature>
<dbReference type="OrthoDB" id="435038at2759"/>
<dbReference type="STRING" id="1344416.A0A139AUL1"/>
<dbReference type="SUPFAM" id="SSF48179">
    <property type="entry name" value="6-phosphogluconate dehydrogenase C-terminal domain-like"/>
    <property type="match status" value="1"/>
</dbReference>